<accession>A0A5B7D1C3</accession>
<sequence>MCFRDSGWEKRRWKGEVECESEGEGGVTYQTYKNISGYLSRGFSPGKSANVCLYSPVFPDPESEAKARINYVNR</sequence>
<dbReference type="Proteomes" id="UP000324222">
    <property type="component" value="Unassembled WGS sequence"/>
</dbReference>
<name>A0A5B7D1C3_PORTR</name>
<evidence type="ECO:0000313" key="2">
    <source>
        <dbReference type="Proteomes" id="UP000324222"/>
    </source>
</evidence>
<proteinExistence type="predicted"/>
<gene>
    <name evidence="1" type="ORF">E2C01_006271</name>
</gene>
<keyword evidence="2" id="KW-1185">Reference proteome</keyword>
<comment type="caution">
    <text evidence="1">The sequence shown here is derived from an EMBL/GenBank/DDBJ whole genome shotgun (WGS) entry which is preliminary data.</text>
</comment>
<evidence type="ECO:0000313" key="1">
    <source>
        <dbReference type="EMBL" id="MPC13533.1"/>
    </source>
</evidence>
<organism evidence="1 2">
    <name type="scientific">Portunus trituberculatus</name>
    <name type="common">Swimming crab</name>
    <name type="synonym">Neptunus trituberculatus</name>
    <dbReference type="NCBI Taxonomy" id="210409"/>
    <lineage>
        <taxon>Eukaryota</taxon>
        <taxon>Metazoa</taxon>
        <taxon>Ecdysozoa</taxon>
        <taxon>Arthropoda</taxon>
        <taxon>Crustacea</taxon>
        <taxon>Multicrustacea</taxon>
        <taxon>Malacostraca</taxon>
        <taxon>Eumalacostraca</taxon>
        <taxon>Eucarida</taxon>
        <taxon>Decapoda</taxon>
        <taxon>Pleocyemata</taxon>
        <taxon>Brachyura</taxon>
        <taxon>Eubrachyura</taxon>
        <taxon>Portunoidea</taxon>
        <taxon>Portunidae</taxon>
        <taxon>Portuninae</taxon>
        <taxon>Portunus</taxon>
    </lineage>
</organism>
<reference evidence="1 2" key="1">
    <citation type="submission" date="2019-05" db="EMBL/GenBank/DDBJ databases">
        <title>Another draft genome of Portunus trituberculatus and its Hox gene families provides insights of decapod evolution.</title>
        <authorList>
            <person name="Jeong J.-H."/>
            <person name="Song I."/>
            <person name="Kim S."/>
            <person name="Choi T."/>
            <person name="Kim D."/>
            <person name="Ryu S."/>
            <person name="Kim W."/>
        </authorList>
    </citation>
    <scope>NUCLEOTIDE SEQUENCE [LARGE SCALE GENOMIC DNA]</scope>
    <source>
        <tissue evidence="1">Muscle</tissue>
    </source>
</reference>
<protein>
    <submittedName>
        <fullName evidence="1">Uncharacterized protein</fullName>
    </submittedName>
</protein>
<dbReference type="AlphaFoldDB" id="A0A5B7D1C3"/>
<dbReference type="EMBL" id="VSRR010000288">
    <property type="protein sequence ID" value="MPC13533.1"/>
    <property type="molecule type" value="Genomic_DNA"/>
</dbReference>